<keyword evidence="3" id="KW-1185">Reference proteome</keyword>
<feature type="compositionally biased region" description="Basic and acidic residues" evidence="1">
    <location>
        <begin position="721"/>
        <end position="730"/>
    </location>
</feature>
<evidence type="ECO:0000313" key="2">
    <source>
        <dbReference type="EMBL" id="CBY13152.1"/>
    </source>
</evidence>
<dbReference type="Proteomes" id="UP000001307">
    <property type="component" value="Unassembled WGS sequence"/>
</dbReference>
<feature type="compositionally biased region" description="Pro residues" evidence="1">
    <location>
        <begin position="658"/>
        <end position="677"/>
    </location>
</feature>
<feature type="region of interest" description="Disordered" evidence="1">
    <location>
        <begin position="432"/>
        <end position="562"/>
    </location>
</feature>
<feature type="compositionally biased region" description="Basic and acidic residues" evidence="1">
    <location>
        <begin position="217"/>
        <end position="252"/>
    </location>
</feature>
<organism evidence="2">
    <name type="scientific">Oikopleura dioica</name>
    <name type="common">Tunicate</name>
    <dbReference type="NCBI Taxonomy" id="34765"/>
    <lineage>
        <taxon>Eukaryota</taxon>
        <taxon>Metazoa</taxon>
        <taxon>Chordata</taxon>
        <taxon>Tunicata</taxon>
        <taxon>Appendicularia</taxon>
        <taxon>Copelata</taxon>
        <taxon>Oikopleuridae</taxon>
        <taxon>Oikopleura</taxon>
    </lineage>
</organism>
<feature type="compositionally biased region" description="Polar residues" evidence="1">
    <location>
        <begin position="432"/>
        <end position="450"/>
    </location>
</feature>
<feature type="compositionally biased region" description="Basic and acidic residues" evidence="1">
    <location>
        <begin position="54"/>
        <end position="63"/>
    </location>
</feature>
<feature type="compositionally biased region" description="Basic and acidic residues" evidence="1">
    <location>
        <begin position="136"/>
        <end position="196"/>
    </location>
</feature>
<proteinExistence type="predicted"/>
<sequence length="964" mass="110137">MSASEIPKISEIDDSNDLEVIAVDTVKGHNYVVLSGPPSPTKTRSRRGCDFHWKSIQPHDRRGGTPGTRRARATLSGPKAENAVEVDSEAGKNVPQTDPVDQFHQELQALAKPPKQVVKSKIAIPTTKIIPLPRSESAKDIRGRQSFWDNREENDRRAARERERQEEDRRARERHDQRRREREARDQQRWERADREDRDYYRDDRNIRSRDRHHDRHYNERSDRSRDRQYDRSYDSDRSRDRHHDRSHDGRARIPLSSVNYQARERVCKKPSKPEKHAIAHTTPHPEENMAAMEEWWSKLAGQDPHPDDFLAIPGKHRREMNDEDLKQYWSKLVLLLERTIRSDLGARVTQHVKLHYRQILRHLDVPRDADFKVTGGFVKVEDFVKLKPIHRLVLDAQAARKKWLSLNRSGQGGAPSGPALKQYNLPLITLQPTTSSLGPRTSDNIGQTVEDSRVPLQDAQLNRHGHYERKPAPSWGRENRPASAARSSDAAIHQPSTATASAPVERKPAPAWGRENRPASPAGSMDTIIHRPSTSTAPAPVNPTPVLTKPTAKPAQPTPPDLTALVNAQARWAALTLPNMEQEREERRRKCEDLAATQSAQKKPTQQVKAPLNIHIFKTVVQKPAHAWDSNKRPSDNSGDEEAHPAKRHVPAKVAPKIPPPPPAHFKPTPPPPPSHQRPSNLRFNSWGGDAQSSDENEPTPQMSQYERRKANKLRQKNMVKKEQLLRESYQRPPRQFLQDRTHQWAPQSLRPADAAELQPARYLYEKPAGQYPWFWQEGKAQLEFSAQHVRSCEPDLRGLHGLTPEATSVPLNIRHKNERALHEKGIRFFVVPERFTLYGNSFVGKVKNITQLTADALECVREPTPMSVSTFIGRVKKNRFDQNTPLPMMAVALLGMNAVHSLFATDSLKYCLEDVAERFLTCLIDSADSANWRWSPHEDATAPERAFPSWETKRSNERVYRV</sequence>
<feature type="compositionally biased region" description="Low complexity" evidence="1">
    <location>
        <begin position="483"/>
        <end position="492"/>
    </location>
</feature>
<feature type="region of interest" description="Disordered" evidence="1">
    <location>
        <begin position="578"/>
        <end position="611"/>
    </location>
</feature>
<dbReference type="AlphaFoldDB" id="E4XTU0"/>
<feature type="region of interest" description="Disordered" evidence="1">
    <location>
        <begin position="625"/>
        <end position="730"/>
    </location>
</feature>
<gene>
    <name evidence="2" type="ORF">GSOID_T00003899001</name>
</gene>
<name>E4XTU0_OIKDI</name>
<evidence type="ECO:0000313" key="3">
    <source>
        <dbReference type="Proteomes" id="UP000001307"/>
    </source>
</evidence>
<protein>
    <submittedName>
        <fullName evidence="2">Uncharacterized protein</fullName>
    </submittedName>
</protein>
<feature type="compositionally biased region" description="Polar residues" evidence="1">
    <location>
        <begin position="597"/>
        <end position="609"/>
    </location>
</feature>
<dbReference type="InParanoid" id="E4XTU0"/>
<feature type="region of interest" description="Disordered" evidence="1">
    <location>
        <begin position="111"/>
        <end position="196"/>
    </location>
</feature>
<feature type="region of interest" description="Disordered" evidence="1">
    <location>
        <begin position="54"/>
        <end position="98"/>
    </location>
</feature>
<evidence type="ECO:0000256" key="1">
    <source>
        <dbReference type="SAM" id="MobiDB-lite"/>
    </source>
</evidence>
<reference evidence="2" key="1">
    <citation type="journal article" date="2010" name="Science">
        <title>Plasticity of animal genome architecture unmasked by rapid evolution of a pelagic tunicate.</title>
        <authorList>
            <person name="Denoeud F."/>
            <person name="Henriet S."/>
            <person name="Mungpakdee S."/>
            <person name="Aury J.M."/>
            <person name="Da Silva C."/>
            <person name="Brinkmann H."/>
            <person name="Mikhaleva J."/>
            <person name="Olsen L.C."/>
            <person name="Jubin C."/>
            <person name="Canestro C."/>
            <person name="Bouquet J.M."/>
            <person name="Danks G."/>
            <person name="Poulain J."/>
            <person name="Campsteijn C."/>
            <person name="Adamski M."/>
            <person name="Cross I."/>
            <person name="Yadetie F."/>
            <person name="Muffato M."/>
            <person name="Louis A."/>
            <person name="Butcher S."/>
            <person name="Tsagkogeorga G."/>
            <person name="Konrad A."/>
            <person name="Singh S."/>
            <person name="Jensen M.F."/>
            <person name="Cong E.H."/>
            <person name="Eikeseth-Otteraa H."/>
            <person name="Noel B."/>
            <person name="Anthouard V."/>
            <person name="Porcel B.M."/>
            <person name="Kachouri-Lafond R."/>
            <person name="Nishino A."/>
            <person name="Ugolini M."/>
            <person name="Chourrout P."/>
            <person name="Nishida H."/>
            <person name="Aasland R."/>
            <person name="Huzurbazar S."/>
            <person name="Westhof E."/>
            <person name="Delsuc F."/>
            <person name="Lehrach H."/>
            <person name="Reinhardt R."/>
            <person name="Weissenbach J."/>
            <person name="Roy S.W."/>
            <person name="Artiguenave F."/>
            <person name="Postlethwait J.H."/>
            <person name="Manak J.R."/>
            <person name="Thompson E.M."/>
            <person name="Jaillon O."/>
            <person name="Du Pasquier L."/>
            <person name="Boudinot P."/>
            <person name="Liberles D.A."/>
            <person name="Volff J.N."/>
            <person name="Philippe H."/>
            <person name="Lenhard B."/>
            <person name="Roest Crollius H."/>
            <person name="Wincker P."/>
            <person name="Chourrout D."/>
        </authorList>
    </citation>
    <scope>NUCLEOTIDE SEQUENCE [LARGE SCALE GENOMIC DNA]</scope>
</reference>
<feature type="region of interest" description="Disordered" evidence="1">
    <location>
        <begin position="212"/>
        <end position="258"/>
    </location>
</feature>
<feature type="compositionally biased region" description="Basic and acidic residues" evidence="1">
    <location>
        <begin position="582"/>
        <end position="594"/>
    </location>
</feature>
<accession>E4XTU0</accession>
<feature type="compositionally biased region" description="Basic and acidic residues" evidence="1">
    <location>
        <begin position="630"/>
        <end position="646"/>
    </location>
</feature>
<dbReference type="EMBL" id="FN653163">
    <property type="protein sequence ID" value="CBY13152.1"/>
    <property type="molecule type" value="Genomic_DNA"/>
</dbReference>
<feature type="compositionally biased region" description="Basic residues" evidence="1">
    <location>
        <begin position="711"/>
        <end position="720"/>
    </location>
</feature>